<dbReference type="eggNOG" id="ENOG502S0H8">
    <property type="taxonomic scope" value="Eukaryota"/>
</dbReference>
<dbReference type="RefSeq" id="XP_006963268.1">
    <property type="nucleotide sequence ID" value="XM_006963206.1"/>
</dbReference>
<dbReference type="VEuPathDB" id="FungiDB:TRIREDRAFT_120774"/>
<dbReference type="HOGENOM" id="CLU_038193_2_0_1"/>
<evidence type="ECO:0000313" key="2">
    <source>
        <dbReference type="EMBL" id="EGR50699.1"/>
    </source>
</evidence>
<dbReference type="InterPro" id="IPR002575">
    <property type="entry name" value="Aminoglycoside_PTrfase"/>
</dbReference>
<name>G0RD86_HYPJQ</name>
<evidence type="ECO:0000313" key="3">
    <source>
        <dbReference type="Proteomes" id="UP000008984"/>
    </source>
</evidence>
<dbReference type="InterPro" id="IPR011009">
    <property type="entry name" value="Kinase-like_dom_sf"/>
</dbReference>
<proteinExistence type="predicted"/>
<dbReference type="EMBL" id="GL985059">
    <property type="protein sequence ID" value="EGR50699.1"/>
    <property type="molecule type" value="Genomic_DNA"/>
</dbReference>
<dbReference type="InterPro" id="IPR051678">
    <property type="entry name" value="AGP_Transferase"/>
</dbReference>
<accession>G0RD86</accession>
<organism evidence="3">
    <name type="scientific">Hypocrea jecorina (strain QM6a)</name>
    <name type="common">Trichoderma reesei</name>
    <dbReference type="NCBI Taxonomy" id="431241"/>
    <lineage>
        <taxon>Eukaryota</taxon>
        <taxon>Fungi</taxon>
        <taxon>Dikarya</taxon>
        <taxon>Ascomycota</taxon>
        <taxon>Pezizomycotina</taxon>
        <taxon>Sordariomycetes</taxon>
        <taxon>Hypocreomycetidae</taxon>
        <taxon>Hypocreales</taxon>
        <taxon>Hypocreaceae</taxon>
        <taxon>Trichoderma</taxon>
    </lineage>
</organism>
<keyword evidence="3" id="KW-1185">Reference proteome</keyword>
<reference evidence="2 3" key="1">
    <citation type="journal article" date="2008" name="Nat. Biotechnol.">
        <title>Genome sequencing and analysis of the biomass-degrading fungus Trichoderma reesei (syn. Hypocrea jecorina).</title>
        <authorList>
            <person name="Martinez D."/>
            <person name="Berka R.M."/>
            <person name="Henrissat B."/>
            <person name="Saloheimo M."/>
            <person name="Arvas M."/>
            <person name="Baker S.E."/>
            <person name="Chapman J."/>
            <person name="Chertkov O."/>
            <person name="Coutinho P.M."/>
            <person name="Cullen D."/>
            <person name="Danchin E.G."/>
            <person name="Grigoriev I.V."/>
            <person name="Harris P."/>
            <person name="Jackson M."/>
            <person name="Kubicek C.P."/>
            <person name="Han C.S."/>
            <person name="Ho I."/>
            <person name="Larrondo L.F."/>
            <person name="de Leon A.L."/>
            <person name="Magnuson J.K."/>
            <person name="Merino S."/>
            <person name="Misra M."/>
            <person name="Nelson B."/>
            <person name="Putnam N."/>
            <person name="Robbertse B."/>
            <person name="Salamov A.A."/>
            <person name="Schmoll M."/>
            <person name="Terry A."/>
            <person name="Thayer N."/>
            <person name="Westerholm-Parvinen A."/>
            <person name="Schoch C.L."/>
            <person name="Yao J."/>
            <person name="Barabote R."/>
            <person name="Nelson M.A."/>
            <person name="Detter C."/>
            <person name="Bruce D."/>
            <person name="Kuske C.R."/>
            <person name="Xie G."/>
            <person name="Richardson P."/>
            <person name="Rokhsar D.S."/>
            <person name="Lucas S.M."/>
            <person name="Rubin E.M."/>
            <person name="Dunn-Coleman N."/>
            <person name="Ward M."/>
            <person name="Brettin T.S."/>
        </authorList>
    </citation>
    <scope>NUCLEOTIDE SEQUENCE [LARGE SCALE GENOMIC DNA]</scope>
    <source>
        <strain evidence="2 3">QM6a</strain>
    </source>
</reference>
<feature type="domain" description="Aminoglycoside phosphotransferase" evidence="1">
    <location>
        <begin position="131"/>
        <end position="270"/>
    </location>
</feature>
<dbReference type="STRING" id="431241.G0RD86"/>
<dbReference type="AlphaFoldDB" id="G0RD86"/>
<gene>
    <name evidence="2" type="ORF">TRIREDRAFT_120774</name>
</gene>
<protein>
    <submittedName>
        <fullName evidence="2">Predicted protein</fullName>
    </submittedName>
</protein>
<evidence type="ECO:0000259" key="1">
    <source>
        <dbReference type="Pfam" id="PF01636"/>
    </source>
</evidence>
<dbReference type="Pfam" id="PF01636">
    <property type="entry name" value="APH"/>
    <property type="match status" value="1"/>
</dbReference>
<sequence length="416" mass="48170">MAWGSSTNKSGSYTANVEIRPGNDGDIEAFFTRNGFDGKTREVCDEYARGQFPGVEPMPLQTQGYCSYTLSLSRSYLLQFRPEAFMLNIDTCREAKAIYGSYAPTTTYLGEIQGIPLQRLDENVDLPVMHVYLHKRVPGIPLSEFRSRRQDKMKERVVKAEDSMYKRRLMRGLAKVFALGFRARQPFREDLPKGRIGESMQWRLNLLSGLPSKDTDLQRHVTEAQSQFLSIQSSDWCLTHGDLLPANILVNPRTGRLTGLIDWAEAEWLPFGMALYGIEEVLGEVVDASQKFEYYSDHRELRQLFWCEFLSLTRQRQMSTGQIQGVEAARKLGILFWRGIAFDDGRMDRVVEEGRDEEEMQKLRLFLGAPSISDRTGRVQAGKWVWDLEHFAWCWWRMRRRGENTCRYLPREDVIQ</sequence>
<dbReference type="OrthoDB" id="5598852at2759"/>
<dbReference type="PANTHER" id="PTHR21310">
    <property type="entry name" value="AMINOGLYCOSIDE PHOSPHOTRANSFERASE-RELATED-RELATED"/>
    <property type="match status" value="1"/>
</dbReference>
<dbReference type="Gene3D" id="3.90.1200.10">
    <property type="match status" value="1"/>
</dbReference>
<dbReference type="KEGG" id="tre:TRIREDRAFT_120774"/>
<dbReference type="Proteomes" id="UP000008984">
    <property type="component" value="Unassembled WGS sequence"/>
</dbReference>
<dbReference type="SUPFAM" id="SSF56112">
    <property type="entry name" value="Protein kinase-like (PK-like)"/>
    <property type="match status" value="1"/>
</dbReference>
<dbReference type="PANTHER" id="PTHR21310:SF59">
    <property type="entry name" value="AMINOGLYCOSIDE PHOSPHOTRANSFERASE DOMAIN-CONTAINING PROTEIN"/>
    <property type="match status" value="1"/>
</dbReference>
<dbReference type="GeneID" id="18482953"/>